<keyword evidence="2" id="KW-0238">DNA-binding</keyword>
<keyword evidence="3" id="KW-0804">Transcription</keyword>
<organism evidence="5 6">
    <name type="scientific">Sulfitobacter sediminis</name>
    <dbReference type="NCBI Taxonomy" id="3234186"/>
    <lineage>
        <taxon>Bacteria</taxon>
        <taxon>Pseudomonadati</taxon>
        <taxon>Pseudomonadota</taxon>
        <taxon>Alphaproteobacteria</taxon>
        <taxon>Rhodobacterales</taxon>
        <taxon>Roseobacteraceae</taxon>
        <taxon>Sulfitobacter</taxon>
    </lineage>
</organism>
<dbReference type="InterPro" id="IPR036527">
    <property type="entry name" value="SCP2_sterol-bd_dom_sf"/>
</dbReference>
<sequence>MGTKPYGLICPIIHACNILEPRWTIPILSEMWGVATRFNDIRRGVGNISTALLSRRLKDLTAQGLIERIEDPSTGQVDYTRTQRAIELEPALEALGSWAQCNIEAQVALEDMDVSTLMWKMRGYIYPDKLPNRQVVMQFRFSDPGLEYDTYWVIARPGDPVEICSETHGFEIDLFVETNCLSLSSIIISRTTIAREIEEGRLFLSGDAMLSRTMDRWLYNRKVEEPGKVLQWDGGFPATVGASQAAAK</sequence>
<comment type="caution">
    <text evidence="5">The sequence shown here is derived from an EMBL/GenBank/DDBJ whole genome shotgun (WGS) entry which is preliminary data.</text>
</comment>
<feature type="domain" description="HTH hxlR-type" evidence="4">
    <location>
        <begin position="10"/>
        <end position="107"/>
    </location>
</feature>
<evidence type="ECO:0000256" key="3">
    <source>
        <dbReference type="ARBA" id="ARBA00023163"/>
    </source>
</evidence>
<dbReference type="EMBL" id="JBFNXX010000021">
    <property type="protein sequence ID" value="MEW9921809.1"/>
    <property type="molecule type" value="Genomic_DNA"/>
</dbReference>
<dbReference type="PANTHER" id="PTHR33204:SF37">
    <property type="entry name" value="HTH-TYPE TRANSCRIPTIONAL REGULATOR YODB"/>
    <property type="match status" value="1"/>
</dbReference>
<dbReference type="SUPFAM" id="SSF46785">
    <property type="entry name" value="Winged helix' DNA-binding domain"/>
    <property type="match status" value="1"/>
</dbReference>
<evidence type="ECO:0000256" key="1">
    <source>
        <dbReference type="ARBA" id="ARBA00023015"/>
    </source>
</evidence>
<accession>A0ABV3RSC7</accession>
<dbReference type="Gene3D" id="1.10.10.10">
    <property type="entry name" value="Winged helix-like DNA-binding domain superfamily/Winged helix DNA-binding domain"/>
    <property type="match status" value="1"/>
</dbReference>
<keyword evidence="6" id="KW-1185">Reference proteome</keyword>
<proteinExistence type="predicted"/>
<gene>
    <name evidence="5" type="ORF">AB2B41_19555</name>
</gene>
<dbReference type="SUPFAM" id="SSF55718">
    <property type="entry name" value="SCP-like"/>
    <property type="match status" value="1"/>
</dbReference>
<dbReference type="Proteomes" id="UP001556098">
    <property type="component" value="Unassembled WGS sequence"/>
</dbReference>
<dbReference type="InterPro" id="IPR002577">
    <property type="entry name" value="HTH_HxlR"/>
</dbReference>
<evidence type="ECO:0000313" key="6">
    <source>
        <dbReference type="Proteomes" id="UP001556098"/>
    </source>
</evidence>
<dbReference type="Pfam" id="PF01638">
    <property type="entry name" value="HxlR"/>
    <property type="match status" value="1"/>
</dbReference>
<evidence type="ECO:0000313" key="5">
    <source>
        <dbReference type="EMBL" id="MEW9921809.1"/>
    </source>
</evidence>
<keyword evidence="1" id="KW-0805">Transcription regulation</keyword>
<dbReference type="InterPro" id="IPR036388">
    <property type="entry name" value="WH-like_DNA-bd_sf"/>
</dbReference>
<protein>
    <submittedName>
        <fullName evidence="5">Winged helix-turn-helix transcriptional regulator</fullName>
    </submittedName>
</protein>
<reference evidence="5 6" key="1">
    <citation type="submission" date="2024-07" db="EMBL/GenBank/DDBJ databases">
        <title>Marimonas sp.nov., isolated from tidal-flat sediment.</title>
        <authorList>
            <person name="Jayan J.N."/>
            <person name="Lee S.S."/>
        </authorList>
    </citation>
    <scope>NUCLEOTIDE SEQUENCE [LARGE SCALE GENOMIC DNA]</scope>
    <source>
        <strain evidence="5 6">MJW-29</strain>
    </source>
</reference>
<name>A0ABV3RSC7_9RHOB</name>
<dbReference type="PROSITE" id="PS51118">
    <property type="entry name" value="HTH_HXLR"/>
    <property type="match status" value="1"/>
</dbReference>
<evidence type="ECO:0000259" key="4">
    <source>
        <dbReference type="PROSITE" id="PS51118"/>
    </source>
</evidence>
<evidence type="ECO:0000256" key="2">
    <source>
        <dbReference type="ARBA" id="ARBA00023125"/>
    </source>
</evidence>
<dbReference type="PANTHER" id="PTHR33204">
    <property type="entry name" value="TRANSCRIPTIONAL REGULATOR, MARR FAMILY"/>
    <property type="match status" value="1"/>
</dbReference>
<dbReference type="InterPro" id="IPR036390">
    <property type="entry name" value="WH_DNA-bd_sf"/>
</dbReference>
<dbReference type="RefSeq" id="WP_367879507.1">
    <property type="nucleotide sequence ID" value="NZ_JBFNXX010000021.1"/>
</dbReference>